<keyword evidence="10" id="KW-1185">Reference proteome</keyword>
<dbReference type="PROSITE" id="PS00336">
    <property type="entry name" value="BETA_LACTAMASE_C"/>
    <property type="match status" value="1"/>
</dbReference>
<dbReference type="Gene3D" id="3.40.710.10">
    <property type="entry name" value="DD-peptidase/beta-lactamase superfamily"/>
    <property type="match status" value="1"/>
</dbReference>
<evidence type="ECO:0000313" key="9">
    <source>
        <dbReference type="EMBL" id="RJL16406.1"/>
    </source>
</evidence>
<dbReference type="AlphaFoldDB" id="A0A419A734"/>
<evidence type="ECO:0000256" key="4">
    <source>
        <dbReference type="ARBA" id="ARBA00022801"/>
    </source>
</evidence>
<evidence type="ECO:0000256" key="5">
    <source>
        <dbReference type="ARBA" id="ARBA00023251"/>
    </source>
</evidence>
<dbReference type="SUPFAM" id="SSF56601">
    <property type="entry name" value="beta-lactamase/transpeptidase-like"/>
    <property type="match status" value="1"/>
</dbReference>
<dbReference type="GO" id="GO:0017001">
    <property type="term" value="P:antibiotic catabolic process"/>
    <property type="evidence" value="ECO:0007669"/>
    <property type="project" value="InterPro"/>
</dbReference>
<feature type="domain" description="Beta-lactamase-related" evidence="8">
    <location>
        <begin position="36"/>
        <end position="383"/>
    </location>
</feature>
<keyword evidence="5 6" id="KW-0046">Antibiotic resistance</keyword>
<feature type="signal peptide" evidence="7">
    <location>
        <begin position="1"/>
        <end position="25"/>
    </location>
</feature>
<evidence type="ECO:0000256" key="3">
    <source>
        <dbReference type="ARBA" id="ARBA00012865"/>
    </source>
</evidence>
<organism evidence="9 10">
    <name type="scientific">Paracoccus siganidrum</name>
    <dbReference type="NCBI Taxonomy" id="1276757"/>
    <lineage>
        <taxon>Bacteria</taxon>
        <taxon>Pseudomonadati</taxon>
        <taxon>Pseudomonadota</taxon>
        <taxon>Alphaproteobacteria</taxon>
        <taxon>Rhodobacterales</taxon>
        <taxon>Paracoccaceae</taxon>
        <taxon>Paracoccus</taxon>
    </lineage>
</organism>
<evidence type="ECO:0000259" key="8">
    <source>
        <dbReference type="Pfam" id="PF00144"/>
    </source>
</evidence>
<dbReference type="PANTHER" id="PTHR46825:SF8">
    <property type="entry name" value="BETA-LACTAMASE-RELATED"/>
    <property type="match status" value="1"/>
</dbReference>
<dbReference type="InterPro" id="IPR050491">
    <property type="entry name" value="AmpC-like"/>
</dbReference>
<dbReference type="GO" id="GO:0030288">
    <property type="term" value="C:outer membrane-bounded periplasmic space"/>
    <property type="evidence" value="ECO:0007669"/>
    <property type="project" value="InterPro"/>
</dbReference>
<feature type="chain" id="PRO_5019139037" description="Beta-lactamase" evidence="7">
    <location>
        <begin position="26"/>
        <end position="390"/>
    </location>
</feature>
<dbReference type="InterPro" id="IPR058136">
    <property type="entry name" value="AmpC"/>
</dbReference>
<keyword evidence="4 6" id="KW-0378">Hydrolase</keyword>
<dbReference type="InterPro" id="IPR012338">
    <property type="entry name" value="Beta-lactam/transpept-like"/>
</dbReference>
<dbReference type="NCBIfam" id="NF033085">
    <property type="entry name" value="bla_class_C"/>
    <property type="match status" value="1"/>
</dbReference>
<name>A0A419A734_9RHOB</name>
<gene>
    <name evidence="9" type="ORF">D3P05_10000</name>
</gene>
<dbReference type="Pfam" id="PF00144">
    <property type="entry name" value="Beta-lactamase"/>
    <property type="match status" value="1"/>
</dbReference>
<protein>
    <recommendedName>
        <fullName evidence="3 6">Beta-lactamase</fullName>
        <ecNumber evidence="3 6">3.5.2.6</ecNumber>
    </recommendedName>
</protein>
<dbReference type="PANTHER" id="PTHR46825">
    <property type="entry name" value="D-ALANYL-D-ALANINE-CARBOXYPEPTIDASE/ENDOPEPTIDASE AMPH"/>
    <property type="match status" value="1"/>
</dbReference>
<evidence type="ECO:0000256" key="2">
    <source>
        <dbReference type="ARBA" id="ARBA00007840"/>
    </source>
</evidence>
<dbReference type="InterPro" id="IPR001466">
    <property type="entry name" value="Beta-lactam-related"/>
</dbReference>
<dbReference type="Proteomes" id="UP000283587">
    <property type="component" value="Unassembled WGS sequence"/>
</dbReference>
<comment type="catalytic activity">
    <reaction evidence="1 6">
        <text>a beta-lactam + H2O = a substituted beta-amino acid</text>
        <dbReference type="Rhea" id="RHEA:20401"/>
        <dbReference type="ChEBI" id="CHEBI:15377"/>
        <dbReference type="ChEBI" id="CHEBI:35627"/>
        <dbReference type="ChEBI" id="CHEBI:140347"/>
        <dbReference type="EC" id="3.5.2.6"/>
    </reaction>
</comment>
<sequence>MKMNHGCASLGLIAASLFAPLQAMAMTEDEFHAIADQVFGPVMAEHAIPGMAIGVTMNGRHFVHTAGLANRETGAPVEAGTLFELGSISKTFNATLAALAQERGLLSLEDRVSAHLPALEGSAFGALGLMDLATHQTGGLPLQVPDGLSTDAELTEWLAGWQPATEPGHERSYSNISVGLLGRISGRAFGQGYAEALRQHLLAPLGLRDTHVDVPPEARPRYAYGYSRDGDRPIRVNPGMLDAEAYGIKSSAADMLLFLDAALGHADLPDDLRHAIAITHAGRTRTAHFDQAMIWERYDWPADRQTVLAGNGAAMVMESQPARRLDTPTTAGEGVLLGKTGSTNGFGGYAALIPDRDFGIVVLANRNYPVPARVEASLRMAEQLLEAGGL</sequence>
<evidence type="ECO:0000256" key="6">
    <source>
        <dbReference type="RuleBase" id="RU361140"/>
    </source>
</evidence>
<evidence type="ECO:0000256" key="1">
    <source>
        <dbReference type="ARBA" id="ARBA00001526"/>
    </source>
</evidence>
<keyword evidence="7" id="KW-0732">Signal</keyword>
<dbReference type="EC" id="3.5.2.6" evidence="3 6"/>
<dbReference type="OrthoDB" id="7791015at2"/>
<dbReference type="GO" id="GO:0008800">
    <property type="term" value="F:beta-lactamase activity"/>
    <property type="evidence" value="ECO:0007669"/>
    <property type="project" value="UniProtKB-UniRule"/>
</dbReference>
<proteinExistence type="inferred from homology"/>
<comment type="caution">
    <text evidence="9">The sequence shown here is derived from an EMBL/GenBank/DDBJ whole genome shotgun (WGS) entry which is preliminary data.</text>
</comment>
<accession>A0A419A734</accession>
<dbReference type="GO" id="GO:0046677">
    <property type="term" value="P:response to antibiotic"/>
    <property type="evidence" value="ECO:0007669"/>
    <property type="project" value="UniProtKB-UniRule"/>
</dbReference>
<reference evidence="10" key="1">
    <citation type="submission" date="2018-09" db="EMBL/GenBank/DDBJ databases">
        <title>Paracoccus onubensis nov. sp. a moderate halophilic bacterium isolated from Gruta de las Maravillas (Aracena, Spain).</title>
        <authorList>
            <person name="Jurado V."/>
            <person name="Gutierrez-Patricio S."/>
            <person name="Gonzalez-Pimentel J.L."/>
            <person name="Miller A.Z."/>
            <person name="Laiz L."/>
            <person name="Saiz-Jimenez C."/>
        </authorList>
    </citation>
    <scope>NUCLEOTIDE SEQUENCE [LARGE SCALE GENOMIC DNA]</scope>
    <source>
        <strain evidence="10">DSM 26381</strain>
    </source>
</reference>
<evidence type="ECO:0000313" key="10">
    <source>
        <dbReference type="Proteomes" id="UP000283587"/>
    </source>
</evidence>
<dbReference type="EMBL" id="QZEW01000035">
    <property type="protein sequence ID" value="RJL16406.1"/>
    <property type="molecule type" value="Genomic_DNA"/>
</dbReference>
<dbReference type="InterPro" id="IPR001586">
    <property type="entry name" value="Beta-lactam_class-C_AS"/>
</dbReference>
<evidence type="ECO:0000256" key="7">
    <source>
        <dbReference type="SAM" id="SignalP"/>
    </source>
</evidence>
<comment type="similarity">
    <text evidence="2 6">Belongs to the class-C beta-lactamase family.</text>
</comment>